<feature type="compositionally biased region" description="Basic and acidic residues" evidence="1">
    <location>
        <begin position="71"/>
        <end position="85"/>
    </location>
</feature>
<dbReference type="EMBL" id="ML979137">
    <property type="protein sequence ID" value="KAF1914945.1"/>
    <property type="molecule type" value="Genomic_DNA"/>
</dbReference>
<evidence type="ECO:0000256" key="1">
    <source>
        <dbReference type="SAM" id="MobiDB-lite"/>
    </source>
</evidence>
<dbReference type="SUPFAM" id="SSF52309">
    <property type="entry name" value="N-(deoxy)ribosyltransferase-like"/>
    <property type="match status" value="1"/>
</dbReference>
<organism evidence="2 3">
    <name type="scientific">Ampelomyces quisqualis</name>
    <name type="common">Powdery mildew agent</name>
    <dbReference type="NCBI Taxonomy" id="50730"/>
    <lineage>
        <taxon>Eukaryota</taxon>
        <taxon>Fungi</taxon>
        <taxon>Dikarya</taxon>
        <taxon>Ascomycota</taxon>
        <taxon>Pezizomycotina</taxon>
        <taxon>Dothideomycetes</taxon>
        <taxon>Pleosporomycetidae</taxon>
        <taxon>Pleosporales</taxon>
        <taxon>Pleosporineae</taxon>
        <taxon>Phaeosphaeriaceae</taxon>
        <taxon>Ampelomyces</taxon>
    </lineage>
</organism>
<keyword evidence="3" id="KW-1185">Reference proteome</keyword>
<dbReference type="InterPro" id="IPR039470">
    <property type="entry name" value="Nuc_deoxyri_tr2"/>
</dbReference>
<feature type="region of interest" description="Disordered" evidence="1">
    <location>
        <begin position="62"/>
        <end position="85"/>
    </location>
</feature>
<dbReference type="Gene3D" id="3.40.50.450">
    <property type="match status" value="1"/>
</dbReference>
<sequence length="333" mass="37341">MSLADFQPPCPFTTFSRSLTFPNYKSFRVQERVRQISGHLARSSTLATSRSDTNEDIMARGTAPSAAAENDASKEQITRDGPPREGFKRCAVCKADTVPVQPGGLDSTVPDKYNQLIPAPSPPLKQHPEFRHCMPPEAPVYGHFSLFTAGSIEMGAAVQWQQRLADHLRDLPITMTNPRRGKWDPNVDAKRSDAAFFNQVEWELDALTHADVICYFFDCATVSPVTLMELGLWAHSGKIIVCCDQRYWRQGNVEIVCERYNIPYVSSFKALVPAVREMMTRKGLQVDAHGNFCGKGTGQEKVETRPGVTKQDMWWKVYADSNEDRRAKGLPDL</sequence>
<evidence type="ECO:0000313" key="2">
    <source>
        <dbReference type="EMBL" id="KAF1914945.1"/>
    </source>
</evidence>
<accession>A0A6A5QH88</accession>
<reference evidence="2" key="1">
    <citation type="journal article" date="2020" name="Stud. Mycol.">
        <title>101 Dothideomycetes genomes: a test case for predicting lifestyles and emergence of pathogens.</title>
        <authorList>
            <person name="Haridas S."/>
            <person name="Albert R."/>
            <person name="Binder M."/>
            <person name="Bloem J."/>
            <person name="Labutti K."/>
            <person name="Salamov A."/>
            <person name="Andreopoulos B."/>
            <person name="Baker S."/>
            <person name="Barry K."/>
            <person name="Bills G."/>
            <person name="Bluhm B."/>
            <person name="Cannon C."/>
            <person name="Castanera R."/>
            <person name="Culley D."/>
            <person name="Daum C."/>
            <person name="Ezra D."/>
            <person name="Gonzalez J."/>
            <person name="Henrissat B."/>
            <person name="Kuo A."/>
            <person name="Liang C."/>
            <person name="Lipzen A."/>
            <person name="Lutzoni F."/>
            <person name="Magnuson J."/>
            <person name="Mondo S."/>
            <person name="Nolan M."/>
            <person name="Ohm R."/>
            <person name="Pangilinan J."/>
            <person name="Park H.-J."/>
            <person name="Ramirez L."/>
            <person name="Alfaro M."/>
            <person name="Sun H."/>
            <person name="Tritt A."/>
            <person name="Yoshinaga Y."/>
            <person name="Zwiers L.-H."/>
            <person name="Turgeon B."/>
            <person name="Goodwin S."/>
            <person name="Spatafora J."/>
            <person name="Crous P."/>
            <person name="Grigoriev I."/>
        </authorList>
    </citation>
    <scope>NUCLEOTIDE SEQUENCE</scope>
    <source>
        <strain evidence="2">HMLAC05119</strain>
    </source>
</reference>
<evidence type="ECO:0000313" key="3">
    <source>
        <dbReference type="Proteomes" id="UP000800096"/>
    </source>
</evidence>
<dbReference type="Proteomes" id="UP000800096">
    <property type="component" value="Unassembled WGS sequence"/>
</dbReference>
<protein>
    <submittedName>
        <fullName evidence="2">Uncharacterized protein</fullName>
    </submittedName>
</protein>
<dbReference type="OrthoDB" id="2893324at2759"/>
<proteinExistence type="predicted"/>
<name>A0A6A5QH88_AMPQU</name>
<dbReference type="Pfam" id="PF15891">
    <property type="entry name" value="Nuc_deoxyri_tr2"/>
    <property type="match status" value="1"/>
</dbReference>
<gene>
    <name evidence="2" type="ORF">BDU57DRAFT_531331</name>
</gene>
<dbReference type="AlphaFoldDB" id="A0A6A5QH88"/>